<gene>
    <name evidence="4" type="ORF">MIZ01_1134</name>
</gene>
<dbReference type="InterPro" id="IPR019734">
    <property type="entry name" value="TPR_rpt"/>
</dbReference>
<dbReference type="PANTHER" id="PTHR11102:SF160">
    <property type="entry name" value="ERAD-ASSOCIATED E3 UBIQUITIN-PROTEIN LIGASE COMPONENT HRD3"/>
    <property type="match status" value="1"/>
</dbReference>
<dbReference type="Pfam" id="PF08238">
    <property type="entry name" value="Sel1"/>
    <property type="match status" value="6"/>
</dbReference>
<evidence type="ECO:0000256" key="3">
    <source>
        <dbReference type="SAM" id="MobiDB-lite"/>
    </source>
</evidence>
<proteinExistence type="predicted"/>
<dbReference type="KEGG" id="seme:MIZ01_1134"/>
<evidence type="ECO:0000256" key="2">
    <source>
        <dbReference type="SAM" id="Coils"/>
    </source>
</evidence>
<dbReference type="InterPro" id="IPR050767">
    <property type="entry name" value="Sel1_AlgK"/>
</dbReference>
<dbReference type="Gene3D" id="1.25.40.10">
    <property type="entry name" value="Tetratricopeptide repeat domain"/>
    <property type="match status" value="1"/>
</dbReference>
<keyword evidence="2" id="KW-0175">Coiled coil</keyword>
<sequence>MLAKANWAKSAMNGRSLKSPGASKPWNNRHSEQYAEWKITRKFISGISMKLLQVILLFSLSIVSCSTFAVEETYIREYTYQASEVDSKVSSRTLALQQVKTLLLQELGTHVSAIVSQQTSSDGMNLNKVDIETLSAGVVKIDILEEKWNGSEYYLKAQIKADPNDVLKAIDKMLDVQNKQQQIDRLNTALSKANAANKDAATSLKELRKKTEAALAENERLKNQFANINTAEEQQRIQATYTKNVNTVSAAELYRQGDLYYRQKDYSSAIKLYRESANLGNAVAQAALGFMYANGLGVPQDYMQAVHWFQESANQESAYGQANLGFMYDYGYGVKRDFTNAVYWYQKSADQGNSFGQHQLGFMYFSGHGVNQNYSEAVYWFQKSADQGFALGQYMLGNMYEYGQGVNQNNNKAAYWYQKASEQGNALAQMALGIAFEKGRGVQQDYSKAIYWYRKAAAQGAKYATKKLKELSQKAN</sequence>
<feature type="repeat" description="TPR" evidence="1">
    <location>
        <begin position="250"/>
        <end position="283"/>
    </location>
</feature>
<dbReference type="AlphaFoldDB" id="A0AAN1X9G7"/>
<dbReference type="EMBL" id="AP023423">
    <property type="protein sequence ID" value="BCK87356.1"/>
    <property type="molecule type" value="Genomic_DNA"/>
</dbReference>
<organism evidence="4 5">
    <name type="scientific">Sideroxyarcus emersonii</name>
    <dbReference type="NCBI Taxonomy" id="2764705"/>
    <lineage>
        <taxon>Bacteria</taxon>
        <taxon>Pseudomonadati</taxon>
        <taxon>Pseudomonadota</taxon>
        <taxon>Betaproteobacteria</taxon>
        <taxon>Nitrosomonadales</taxon>
        <taxon>Gallionellaceae</taxon>
        <taxon>Sideroxyarcus</taxon>
    </lineage>
</organism>
<dbReference type="SMART" id="SM00671">
    <property type="entry name" value="SEL1"/>
    <property type="match status" value="6"/>
</dbReference>
<protein>
    <submittedName>
        <fullName evidence="4">Uncharacterized protein</fullName>
    </submittedName>
</protein>
<dbReference type="RefSeq" id="WP_237248473.1">
    <property type="nucleotide sequence ID" value="NZ_AP023423.1"/>
</dbReference>
<name>A0AAN1X9G7_9PROT</name>
<evidence type="ECO:0000313" key="5">
    <source>
        <dbReference type="Proteomes" id="UP001320326"/>
    </source>
</evidence>
<feature type="region of interest" description="Disordered" evidence="3">
    <location>
        <begin position="1"/>
        <end position="27"/>
    </location>
</feature>
<evidence type="ECO:0000313" key="4">
    <source>
        <dbReference type="EMBL" id="BCK87356.1"/>
    </source>
</evidence>
<dbReference type="SUPFAM" id="SSF81901">
    <property type="entry name" value="HCP-like"/>
    <property type="match status" value="1"/>
</dbReference>
<dbReference type="PROSITE" id="PS50005">
    <property type="entry name" value="TPR"/>
    <property type="match status" value="1"/>
</dbReference>
<dbReference type="InterPro" id="IPR011990">
    <property type="entry name" value="TPR-like_helical_dom_sf"/>
</dbReference>
<dbReference type="Proteomes" id="UP001320326">
    <property type="component" value="Chromosome"/>
</dbReference>
<reference evidence="4 5" key="1">
    <citation type="journal article" date="2022" name="Int. J. Syst. Evol. Microbiol.">
        <title>&lt;i&gt;Sideroxyarcus emersonii&lt;/i&gt; gen. nov. sp. nov., a neutrophilic, microaerobic iron- and thiosulfate-oxidizing bacterium isolated from iron-rich wetland sediment.</title>
        <authorList>
            <person name="Kato S."/>
            <person name="Itoh T."/>
            <person name="Iino T."/>
            <person name="Ohkuma M."/>
        </authorList>
    </citation>
    <scope>NUCLEOTIDE SEQUENCE [LARGE SCALE GENOMIC DNA]</scope>
    <source>
        <strain evidence="4 5">MIZ01</strain>
    </source>
</reference>
<evidence type="ECO:0000256" key="1">
    <source>
        <dbReference type="PROSITE-ProRule" id="PRU00339"/>
    </source>
</evidence>
<dbReference type="PANTHER" id="PTHR11102">
    <property type="entry name" value="SEL-1-LIKE PROTEIN"/>
    <property type="match status" value="1"/>
</dbReference>
<keyword evidence="5" id="KW-1185">Reference proteome</keyword>
<dbReference type="InterPro" id="IPR006597">
    <property type="entry name" value="Sel1-like"/>
</dbReference>
<keyword evidence="1" id="KW-0802">TPR repeat</keyword>
<feature type="coiled-coil region" evidence="2">
    <location>
        <begin position="176"/>
        <end position="224"/>
    </location>
</feature>
<accession>A0AAN1X9G7</accession>